<keyword evidence="3" id="KW-1185">Reference proteome</keyword>
<evidence type="ECO:0000313" key="2">
    <source>
        <dbReference type="EMBL" id="MBC2601736.1"/>
    </source>
</evidence>
<dbReference type="AlphaFoldDB" id="A0A7X1AXD0"/>
<dbReference type="InterPro" id="IPR011050">
    <property type="entry name" value="Pectin_lyase_fold/virulence"/>
</dbReference>
<proteinExistence type="predicted"/>
<evidence type="ECO:0000313" key="3">
    <source>
        <dbReference type="Proteomes" id="UP000525652"/>
    </source>
</evidence>
<dbReference type="Gene3D" id="2.60.120.260">
    <property type="entry name" value="Galactose-binding domain-like"/>
    <property type="match status" value="3"/>
</dbReference>
<dbReference type="EMBL" id="JACHVA010000075">
    <property type="protein sequence ID" value="MBC2601736.1"/>
    <property type="molecule type" value="Genomic_DNA"/>
</dbReference>
<evidence type="ECO:0000256" key="1">
    <source>
        <dbReference type="SAM" id="SignalP"/>
    </source>
</evidence>
<dbReference type="SUPFAM" id="SSF49785">
    <property type="entry name" value="Galactose-binding domain-like"/>
    <property type="match status" value="1"/>
</dbReference>
<feature type="chain" id="PRO_5031357056" description="Right-handed parallel beta-helix repeat-containing protein" evidence="1">
    <location>
        <begin position="22"/>
        <end position="1110"/>
    </location>
</feature>
<name>A0A7X1AXD0_9BACT</name>
<sequence>MTHRLATACCVLLSLTLVASAVEVLQNPGFESGTSQWSGISLETIEVYSGSQSGRINQTSFWRMIGQSVDCEPGQIMSFGGYLKSEDIVTSGGGIRVTFYDSGNQAISTISAGSVSGTQDWTYCENTVLVPTATDYAVIQLYVGQSHSTYGQVYFDDLFCDLFSHKEVIINANGGFENGFAGWHKGHASSSSNAYEGVNASAITHGSFWKNSWYEFDCDPSKEYAVSFAAASENATSSGIIQIRYYDSSDSPISADVLLSLSGTNAFAVYYADGIYPPVGADYARFYFSAAKPGAGISYLDDVLISTDAYESSLVSPNFIDQALTNLTPDPGMENGVSDWSGGANVETTVVATGLQAARFDGASFYKSYSHDLIPADEGTYYILSVLAAIENVSISPSIKISFFAADGTTKLGDTDNIIDIEGTAPYRAFSSPYYLSPAGTAYLKISISFPKENSGARLYLDEVNLYESENLSVRLVPTYQSVGVYISREEQIANEVAHVYYRETGTTQWYEAYKPEFDATRGEYRSSIVGLNEATDYEVQVVLEADGIKFDEAGALVATWDSTPTIAQTISVASLYTGGQLLIEDMHGEPDGWIKIVGTGSNDIDGGYADDIALRVLNSSYLIFEGIEIEGGRRHAVQVQMSDQIRIVDCEMSGWARQPNYMGGVYSYETLEDKNKGKKFAINKDAGVHLYESSRVTVERCYMHDPRTSANNWEGRKHPAGPSAIYVQNITGTSSKIMKGNFVVRYNDLIGSDEIRWNDVIEGENNNQERGSFYRDSDIYGNMLAFANDDSTELDGGQMNIRFFGNRIESCYVGLSLAPCIVGPSYVYQNLMFNQGDDRNSCFSIVKLGGGTTYSKGKSFFFNNTIHGKGNGLTSVRFGDDSNYSMFLGQTRNNIIRTTNSNPKYNRTIRDEEQNPWNDFDYDNLSTQGSSTASTEYAAGQEANGILDDAPTFVNAAVGDFRLASGSSGIDDGLGLPNFADQYLGNAPDQGAIEHGDSSMFPIRPIAIHADKYFVELTGVAGGSTTPVDVTLTTGTLSSPLGYEVRMNNTVDWLSVAPATGTLSAHSTESLTLTLQTAGLSAGDKLEATILVKLENGFSVPITVNAEAL</sequence>
<keyword evidence="1" id="KW-0732">Signal</keyword>
<gene>
    <name evidence="2" type="ORF">H5P30_08090</name>
</gene>
<dbReference type="InterPro" id="IPR006626">
    <property type="entry name" value="PbH1"/>
</dbReference>
<dbReference type="SUPFAM" id="SSF51126">
    <property type="entry name" value="Pectin lyase-like"/>
    <property type="match status" value="1"/>
</dbReference>
<dbReference type="SMART" id="SM00710">
    <property type="entry name" value="PbH1"/>
    <property type="match status" value="4"/>
</dbReference>
<comment type="caution">
    <text evidence="2">The sequence shown here is derived from an EMBL/GenBank/DDBJ whole genome shotgun (WGS) entry which is preliminary data.</text>
</comment>
<protein>
    <recommendedName>
        <fullName evidence="4">Right-handed parallel beta-helix repeat-containing protein</fullName>
    </recommendedName>
</protein>
<dbReference type="Proteomes" id="UP000525652">
    <property type="component" value="Unassembled WGS sequence"/>
</dbReference>
<reference evidence="2 3" key="1">
    <citation type="submission" date="2020-07" db="EMBL/GenBank/DDBJ databases">
        <authorList>
            <person name="Feng X."/>
        </authorList>
    </citation>
    <scope>NUCLEOTIDE SEQUENCE [LARGE SCALE GENOMIC DNA]</scope>
    <source>
        <strain evidence="2 3">JCM14086</strain>
    </source>
</reference>
<feature type="signal peptide" evidence="1">
    <location>
        <begin position="1"/>
        <end position="21"/>
    </location>
</feature>
<evidence type="ECO:0008006" key="4">
    <source>
        <dbReference type="Google" id="ProtNLM"/>
    </source>
</evidence>
<dbReference type="RefSeq" id="WP_185692444.1">
    <property type="nucleotide sequence ID" value="NZ_JACHVA010000075.1"/>
</dbReference>
<accession>A0A7X1AXD0</accession>
<organism evidence="2 3">
    <name type="scientific">Puniceicoccus vermicola</name>
    <dbReference type="NCBI Taxonomy" id="388746"/>
    <lineage>
        <taxon>Bacteria</taxon>
        <taxon>Pseudomonadati</taxon>
        <taxon>Verrucomicrobiota</taxon>
        <taxon>Opitutia</taxon>
        <taxon>Puniceicoccales</taxon>
        <taxon>Puniceicoccaceae</taxon>
        <taxon>Puniceicoccus</taxon>
    </lineage>
</organism>
<dbReference type="InterPro" id="IPR008979">
    <property type="entry name" value="Galactose-bd-like_sf"/>
</dbReference>